<feature type="transmembrane region" description="Helical" evidence="2">
    <location>
        <begin position="53"/>
        <end position="86"/>
    </location>
</feature>
<sequence length="129" mass="14537">MHIRHMHLEQRFAFTWQRWHASRALVLLPIGLITLITVVDIQTPETVHLGPLLVIAPAITVAFGGAWLTGLIGVLAVAAQVVIAVFHGGLTTANHICSVGRRTDQRRRHDHAARRHHRALSTQHRRRRQ</sequence>
<dbReference type="AlphaFoldDB" id="A0A919E7N4"/>
<comment type="caution">
    <text evidence="3">The sequence shown here is derived from an EMBL/GenBank/DDBJ whole genome shotgun (WGS) entry which is preliminary data.</text>
</comment>
<reference evidence="3" key="1">
    <citation type="journal article" date="2014" name="Int. J. Syst. Evol. Microbiol.">
        <title>Complete genome sequence of Corynebacterium casei LMG S-19264T (=DSM 44701T), isolated from a smear-ripened cheese.</title>
        <authorList>
            <consortium name="US DOE Joint Genome Institute (JGI-PGF)"/>
            <person name="Walter F."/>
            <person name="Albersmeier A."/>
            <person name="Kalinowski J."/>
            <person name="Ruckert C."/>
        </authorList>
    </citation>
    <scope>NUCLEOTIDE SEQUENCE</scope>
    <source>
        <strain evidence="3">JCM 3302</strain>
    </source>
</reference>
<gene>
    <name evidence="3" type="ORF">GCM10014715_88770</name>
</gene>
<evidence type="ECO:0000313" key="4">
    <source>
        <dbReference type="Proteomes" id="UP000641386"/>
    </source>
</evidence>
<reference evidence="3" key="2">
    <citation type="submission" date="2020-09" db="EMBL/GenBank/DDBJ databases">
        <authorList>
            <person name="Sun Q."/>
            <person name="Ohkuma M."/>
        </authorList>
    </citation>
    <scope>NUCLEOTIDE SEQUENCE</scope>
    <source>
        <strain evidence="3">JCM 3302</strain>
    </source>
</reference>
<feature type="region of interest" description="Disordered" evidence="1">
    <location>
        <begin position="102"/>
        <end position="129"/>
    </location>
</feature>
<proteinExistence type="predicted"/>
<protein>
    <submittedName>
        <fullName evidence="3">Uncharacterized protein</fullName>
    </submittedName>
</protein>
<evidence type="ECO:0000313" key="3">
    <source>
        <dbReference type="EMBL" id="GHF20644.1"/>
    </source>
</evidence>
<feature type="transmembrane region" description="Helical" evidence="2">
    <location>
        <begin position="21"/>
        <end position="41"/>
    </location>
</feature>
<keyword evidence="4" id="KW-1185">Reference proteome</keyword>
<keyword evidence="2" id="KW-1133">Transmembrane helix</keyword>
<accession>A0A919E7N4</accession>
<evidence type="ECO:0000256" key="2">
    <source>
        <dbReference type="SAM" id="Phobius"/>
    </source>
</evidence>
<dbReference type="EMBL" id="BNBC01000100">
    <property type="protein sequence ID" value="GHF20644.1"/>
    <property type="molecule type" value="Genomic_DNA"/>
</dbReference>
<feature type="compositionally biased region" description="Basic residues" evidence="1">
    <location>
        <begin position="104"/>
        <end position="129"/>
    </location>
</feature>
<organism evidence="3 4">
    <name type="scientific">Streptomyces spiralis</name>
    <dbReference type="NCBI Taxonomy" id="66376"/>
    <lineage>
        <taxon>Bacteria</taxon>
        <taxon>Bacillati</taxon>
        <taxon>Actinomycetota</taxon>
        <taxon>Actinomycetes</taxon>
        <taxon>Kitasatosporales</taxon>
        <taxon>Streptomycetaceae</taxon>
        <taxon>Streptomyces</taxon>
    </lineage>
</organism>
<keyword evidence="2" id="KW-0472">Membrane</keyword>
<name>A0A919E7N4_9ACTN</name>
<dbReference type="Proteomes" id="UP000641386">
    <property type="component" value="Unassembled WGS sequence"/>
</dbReference>
<evidence type="ECO:0000256" key="1">
    <source>
        <dbReference type="SAM" id="MobiDB-lite"/>
    </source>
</evidence>
<keyword evidence="2" id="KW-0812">Transmembrane</keyword>